<dbReference type="Proteomes" id="UP001295794">
    <property type="component" value="Unassembled WGS sequence"/>
</dbReference>
<keyword evidence="4" id="KW-0813">Transport</keyword>
<feature type="region of interest" description="Disordered" evidence="13">
    <location>
        <begin position="106"/>
        <end position="169"/>
    </location>
</feature>
<evidence type="ECO:0000256" key="7">
    <source>
        <dbReference type="ARBA" id="ARBA00022816"/>
    </source>
</evidence>
<feature type="compositionally biased region" description="Basic residues" evidence="13">
    <location>
        <begin position="1"/>
        <end position="12"/>
    </location>
</feature>
<evidence type="ECO:0000256" key="12">
    <source>
        <dbReference type="ARBA" id="ARBA00023242"/>
    </source>
</evidence>
<evidence type="ECO:0000256" key="6">
    <source>
        <dbReference type="ARBA" id="ARBA00022664"/>
    </source>
</evidence>
<keyword evidence="9" id="KW-0694">RNA-binding</keyword>
<evidence type="ECO:0000313" key="15">
    <source>
        <dbReference type="EMBL" id="CAK5262486.1"/>
    </source>
</evidence>
<evidence type="ECO:0000313" key="16">
    <source>
        <dbReference type="Proteomes" id="UP001295794"/>
    </source>
</evidence>
<dbReference type="GO" id="GO:0051028">
    <property type="term" value="P:mRNA transport"/>
    <property type="evidence" value="ECO:0007669"/>
    <property type="project" value="UniProtKB-KW"/>
</dbReference>
<protein>
    <recommendedName>
        <fullName evidence="14">Btz domain-containing protein</fullName>
    </recommendedName>
</protein>
<proteinExistence type="inferred from homology"/>
<reference evidence="15" key="1">
    <citation type="submission" date="2023-11" db="EMBL/GenBank/DDBJ databases">
        <authorList>
            <person name="De Vega J J."/>
            <person name="De Vega J J."/>
        </authorList>
    </citation>
    <scope>NUCLEOTIDE SEQUENCE</scope>
</reference>
<evidence type="ECO:0000256" key="5">
    <source>
        <dbReference type="ARBA" id="ARBA00022490"/>
    </source>
</evidence>
<evidence type="ECO:0000256" key="10">
    <source>
        <dbReference type="ARBA" id="ARBA00023161"/>
    </source>
</evidence>
<evidence type="ECO:0000256" key="8">
    <source>
        <dbReference type="ARBA" id="ARBA00022845"/>
    </source>
</evidence>
<dbReference type="InterPro" id="IPR018545">
    <property type="entry name" value="Btz_dom"/>
</dbReference>
<dbReference type="GO" id="GO:0000184">
    <property type="term" value="P:nuclear-transcribed mRNA catabolic process, nonsense-mediated decay"/>
    <property type="evidence" value="ECO:0007669"/>
    <property type="project" value="UniProtKB-KW"/>
</dbReference>
<keyword evidence="6" id="KW-0507">mRNA processing</keyword>
<evidence type="ECO:0000256" key="1">
    <source>
        <dbReference type="ARBA" id="ARBA00004123"/>
    </source>
</evidence>
<dbReference type="GO" id="GO:0003729">
    <property type="term" value="F:mRNA binding"/>
    <property type="evidence" value="ECO:0007669"/>
    <property type="project" value="InterPro"/>
</dbReference>
<feature type="domain" description="Btz" evidence="14">
    <location>
        <begin position="155"/>
        <end position="259"/>
    </location>
</feature>
<gene>
    <name evidence="15" type="ORF">MYCIT1_LOCUS1249</name>
</gene>
<comment type="caution">
    <text evidence="15">The sequence shown here is derived from an EMBL/GenBank/DDBJ whole genome shotgun (WGS) entry which is preliminary data.</text>
</comment>
<comment type="subcellular location">
    <subcellularLocation>
        <location evidence="2">Cytoplasm</location>
    </subcellularLocation>
    <subcellularLocation>
        <location evidence="1">Nucleus</location>
    </subcellularLocation>
</comment>
<evidence type="ECO:0000256" key="2">
    <source>
        <dbReference type="ARBA" id="ARBA00004496"/>
    </source>
</evidence>
<evidence type="ECO:0000259" key="14">
    <source>
        <dbReference type="Pfam" id="PF09405"/>
    </source>
</evidence>
<organism evidence="15 16">
    <name type="scientific">Mycena citricolor</name>
    <dbReference type="NCBI Taxonomy" id="2018698"/>
    <lineage>
        <taxon>Eukaryota</taxon>
        <taxon>Fungi</taxon>
        <taxon>Dikarya</taxon>
        <taxon>Basidiomycota</taxon>
        <taxon>Agaricomycotina</taxon>
        <taxon>Agaricomycetes</taxon>
        <taxon>Agaricomycetidae</taxon>
        <taxon>Agaricales</taxon>
        <taxon>Marasmiineae</taxon>
        <taxon>Mycenaceae</taxon>
        <taxon>Mycena</taxon>
    </lineage>
</organism>
<accession>A0AAD2GS53</accession>
<keyword evidence="8" id="KW-0810">Translation regulation</keyword>
<dbReference type="GO" id="GO:0005737">
    <property type="term" value="C:cytoplasm"/>
    <property type="evidence" value="ECO:0007669"/>
    <property type="project" value="UniProtKB-SubCell"/>
</dbReference>
<dbReference type="Pfam" id="PF09405">
    <property type="entry name" value="Btz"/>
    <property type="match status" value="1"/>
</dbReference>
<feature type="compositionally biased region" description="Acidic residues" evidence="13">
    <location>
        <begin position="123"/>
        <end position="135"/>
    </location>
</feature>
<dbReference type="GO" id="GO:0008380">
    <property type="term" value="P:RNA splicing"/>
    <property type="evidence" value="ECO:0007669"/>
    <property type="project" value="UniProtKB-KW"/>
</dbReference>
<comment type="similarity">
    <text evidence="3">Belongs to the CASC3 family.</text>
</comment>
<feature type="region of interest" description="Disordered" evidence="13">
    <location>
        <begin position="1"/>
        <end position="78"/>
    </location>
</feature>
<evidence type="ECO:0000256" key="4">
    <source>
        <dbReference type="ARBA" id="ARBA00022448"/>
    </source>
</evidence>
<dbReference type="GO" id="GO:0006417">
    <property type="term" value="P:regulation of translation"/>
    <property type="evidence" value="ECO:0007669"/>
    <property type="project" value="UniProtKB-KW"/>
</dbReference>
<feature type="compositionally biased region" description="Low complexity" evidence="13">
    <location>
        <begin position="140"/>
        <end position="151"/>
    </location>
</feature>
<evidence type="ECO:0000256" key="13">
    <source>
        <dbReference type="SAM" id="MobiDB-lite"/>
    </source>
</evidence>
<dbReference type="AlphaFoldDB" id="A0AAD2GS53"/>
<keyword evidence="11" id="KW-0508">mRNA splicing</keyword>
<keyword evidence="7" id="KW-0509">mRNA transport</keyword>
<dbReference type="EMBL" id="CAVNYO010000019">
    <property type="protein sequence ID" value="CAK5262486.1"/>
    <property type="molecule type" value="Genomic_DNA"/>
</dbReference>
<sequence length="412" mass="44651">MPARRRPRGRRTGHADLDEDDDVVRAAPSDSEDDSTHGSSTDSDSDDDDGSASHHHSPNTSHSPGADEKPTAPFFSGTSTAWADMVEDTEGLPVISFGELDESAIRKVQDDRGKDADKQEPEQGAEEDRDDEDGEQPVASSSRPSPGSRGPFVSRAAGQTARQAYQSRLESDPSFVPVVGEFWGHDDRLLDKDLRSLSGWWRGRWQTRGRARGGFAFRGRGGPFNRPALSAPESEPQPNSPVDRAWTHDGFEEMRRREETFRPRGGAAPRGNVPVARGAAALRGRGVPLNRTVPGRIWYTMKPEYMWTKQHDAFLYSEPLSSHGLGSPPEFVSIFREVFNVRDNVPGVSAPVVAIEAGADNWSGTRRGWVGAAGCCCCCDRIGSYVVATFTSAAALPAPIPNASALVAPPGF</sequence>
<evidence type="ECO:0000256" key="3">
    <source>
        <dbReference type="ARBA" id="ARBA00009548"/>
    </source>
</evidence>
<feature type="region of interest" description="Disordered" evidence="13">
    <location>
        <begin position="213"/>
        <end position="245"/>
    </location>
</feature>
<keyword evidence="12" id="KW-0539">Nucleus</keyword>
<dbReference type="GO" id="GO:0035145">
    <property type="term" value="C:exon-exon junction complex"/>
    <property type="evidence" value="ECO:0007669"/>
    <property type="project" value="InterPro"/>
</dbReference>
<dbReference type="GO" id="GO:0006397">
    <property type="term" value="P:mRNA processing"/>
    <property type="evidence" value="ECO:0007669"/>
    <property type="project" value="UniProtKB-KW"/>
</dbReference>
<keyword evidence="5" id="KW-0963">Cytoplasm</keyword>
<keyword evidence="10" id="KW-0866">Nonsense-mediated mRNA decay</keyword>
<feature type="compositionally biased region" description="Basic and acidic residues" evidence="13">
    <location>
        <begin position="106"/>
        <end position="121"/>
    </location>
</feature>
<keyword evidence="16" id="KW-1185">Reference proteome</keyword>
<evidence type="ECO:0000256" key="11">
    <source>
        <dbReference type="ARBA" id="ARBA00023187"/>
    </source>
</evidence>
<feature type="compositionally biased region" description="Low complexity" evidence="13">
    <location>
        <begin position="213"/>
        <end position="228"/>
    </location>
</feature>
<evidence type="ECO:0000256" key="9">
    <source>
        <dbReference type="ARBA" id="ARBA00022884"/>
    </source>
</evidence>
<name>A0AAD2GS53_9AGAR</name>